<dbReference type="AlphaFoldDB" id="A0A9D4X9D4"/>
<gene>
    <name evidence="2" type="ORF">KIW84_040146</name>
</gene>
<proteinExistence type="predicted"/>
<evidence type="ECO:0000256" key="1">
    <source>
        <dbReference type="SAM" id="MobiDB-lite"/>
    </source>
</evidence>
<dbReference type="Gramene" id="Psat4g000680.2">
    <property type="protein sequence ID" value="Psat4g000680.2.cds"/>
    <property type="gene ID" value="Psat4g000680"/>
</dbReference>
<feature type="compositionally biased region" description="Basic and acidic residues" evidence="1">
    <location>
        <begin position="104"/>
        <end position="132"/>
    </location>
</feature>
<comment type="caution">
    <text evidence="2">The sequence shown here is derived from an EMBL/GenBank/DDBJ whole genome shotgun (WGS) entry which is preliminary data.</text>
</comment>
<dbReference type="EMBL" id="JAMSHJ010000004">
    <property type="protein sequence ID" value="KAI5414541.1"/>
    <property type="molecule type" value="Genomic_DNA"/>
</dbReference>
<keyword evidence="3" id="KW-1185">Reference proteome</keyword>
<evidence type="ECO:0000313" key="2">
    <source>
        <dbReference type="EMBL" id="KAI5414541.1"/>
    </source>
</evidence>
<dbReference type="Gramene" id="Psat04G0014600-T1">
    <property type="protein sequence ID" value="KAI5414541.1"/>
    <property type="gene ID" value="KIW84_040146"/>
</dbReference>
<feature type="region of interest" description="Disordered" evidence="1">
    <location>
        <begin position="93"/>
        <end position="141"/>
    </location>
</feature>
<dbReference type="Proteomes" id="UP001058974">
    <property type="component" value="Chromosome 4"/>
</dbReference>
<protein>
    <submittedName>
        <fullName evidence="2">Uncharacterized protein</fullName>
    </submittedName>
</protein>
<sequence length="141" mass="16018">MKGPRDSSSSPEGNPEEDELPVPSRYEHKLIRQVKGLAPEGDADDFVYEDVLQPTPVFNQEESDKYIENLIKKRILENDLDDVKRAPKVQVIDPAASASSQPEITKEHIEDMSFEKKLPKADLKRAEKEKKGKEKKSGHHK</sequence>
<feature type="compositionally biased region" description="Polar residues" evidence="1">
    <location>
        <begin position="1"/>
        <end position="12"/>
    </location>
</feature>
<evidence type="ECO:0000313" key="3">
    <source>
        <dbReference type="Proteomes" id="UP001058974"/>
    </source>
</evidence>
<accession>A0A9D4X9D4</accession>
<reference evidence="2 3" key="1">
    <citation type="journal article" date="2022" name="Nat. Genet.">
        <title>Improved pea reference genome and pan-genome highlight genomic features and evolutionary characteristics.</title>
        <authorList>
            <person name="Yang T."/>
            <person name="Liu R."/>
            <person name="Luo Y."/>
            <person name="Hu S."/>
            <person name="Wang D."/>
            <person name="Wang C."/>
            <person name="Pandey M.K."/>
            <person name="Ge S."/>
            <person name="Xu Q."/>
            <person name="Li N."/>
            <person name="Li G."/>
            <person name="Huang Y."/>
            <person name="Saxena R.K."/>
            <person name="Ji Y."/>
            <person name="Li M."/>
            <person name="Yan X."/>
            <person name="He Y."/>
            <person name="Liu Y."/>
            <person name="Wang X."/>
            <person name="Xiang C."/>
            <person name="Varshney R.K."/>
            <person name="Ding H."/>
            <person name="Gao S."/>
            <person name="Zong X."/>
        </authorList>
    </citation>
    <scope>NUCLEOTIDE SEQUENCE [LARGE SCALE GENOMIC DNA]</scope>
    <source>
        <strain evidence="2 3">cv. Zhongwan 6</strain>
    </source>
</reference>
<organism evidence="2 3">
    <name type="scientific">Pisum sativum</name>
    <name type="common">Garden pea</name>
    <name type="synonym">Lathyrus oleraceus</name>
    <dbReference type="NCBI Taxonomy" id="3888"/>
    <lineage>
        <taxon>Eukaryota</taxon>
        <taxon>Viridiplantae</taxon>
        <taxon>Streptophyta</taxon>
        <taxon>Embryophyta</taxon>
        <taxon>Tracheophyta</taxon>
        <taxon>Spermatophyta</taxon>
        <taxon>Magnoliopsida</taxon>
        <taxon>eudicotyledons</taxon>
        <taxon>Gunneridae</taxon>
        <taxon>Pentapetalae</taxon>
        <taxon>rosids</taxon>
        <taxon>fabids</taxon>
        <taxon>Fabales</taxon>
        <taxon>Fabaceae</taxon>
        <taxon>Papilionoideae</taxon>
        <taxon>50 kb inversion clade</taxon>
        <taxon>NPAAA clade</taxon>
        <taxon>Hologalegina</taxon>
        <taxon>IRL clade</taxon>
        <taxon>Fabeae</taxon>
        <taxon>Lathyrus</taxon>
    </lineage>
</organism>
<feature type="region of interest" description="Disordered" evidence="1">
    <location>
        <begin position="1"/>
        <end position="26"/>
    </location>
</feature>
<name>A0A9D4X9D4_PEA</name>